<dbReference type="Proteomes" id="UP000800038">
    <property type="component" value="Unassembled WGS sequence"/>
</dbReference>
<proteinExistence type="predicted"/>
<feature type="non-terminal residue" evidence="1">
    <location>
        <position position="1"/>
    </location>
</feature>
<gene>
    <name evidence="1" type="ORF">EJ02DRAFT_271113</name>
</gene>
<dbReference type="Gene3D" id="1.10.10.10">
    <property type="entry name" value="Winged helix-like DNA-binding domain superfamily/Winged helix DNA-binding domain"/>
    <property type="match status" value="1"/>
</dbReference>
<evidence type="ECO:0000313" key="2">
    <source>
        <dbReference type="Proteomes" id="UP000800038"/>
    </source>
</evidence>
<name>A0A6A5SNQ7_9PLEO</name>
<protein>
    <submittedName>
        <fullName evidence="1">Uncharacterized protein</fullName>
    </submittedName>
</protein>
<dbReference type="EMBL" id="ML976094">
    <property type="protein sequence ID" value="KAF1938857.1"/>
    <property type="molecule type" value="Genomic_DNA"/>
</dbReference>
<sequence>TVPHIKYPDKILHPANLHLNTKNTITSTTHCSTMQRSFGLEISGNCARKQELSSEMRSAIISKYETGIKVPALVTKFHALRTAIYNTINRWKNHHTVQSLPRSG</sequence>
<keyword evidence="2" id="KW-1185">Reference proteome</keyword>
<accession>A0A6A5SNQ7</accession>
<dbReference type="AlphaFoldDB" id="A0A6A5SNQ7"/>
<reference evidence="1" key="1">
    <citation type="journal article" date="2020" name="Stud. Mycol.">
        <title>101 Dothideomycetes genomes: a test case for predicting lifestyles and emergence of pathogens.</title>
        <authorList>
            <person name="Haridas S."/>
            <person name="Albert R."/>
            <person name="Binder M."/>
            <person name="Bloem J."/>
            <person name="Labutti K."/>
            <person name="Salamov A."/>
            <person name="Andreopoulos B."/>
            <person name="Baker S."/>
            <person name="Barry K."/>
            <person name="Bills G."/>
            <person name="Bluhm B."/>
            <person name="Cannon C."/>
            <person name="Castanera R."/>
            <person name="Culley D."/>
            <person name="Daum C."/>
            <person name="Ezra D."/>
            <person name="Gonzalez J."/>
            <person name="Henrissat B."/>
            <person name="Kuo A."/>
            <person name="Liang C."/>
            <person name="Lipzen A."/>
            <person name="Lutzoni F."/>
            <person name="Magnuson J."/>
            <person name="Mondo S."/>
            <person name="Nolan M."/>
            <person name="Ohm R."/>
            <person name="Pangilinan J."/>
            <person name="Park H.-J."/>
            <person name="Ramirez L."/>
            <person name="Alfaro M."/>
            <person name="Sun H."/>
            <person name="Tritt A."/>
            <person name="Yoshinaga Y."/>
            <person name="Zwiers L.-H."/>
            <person name="Turgeon B."/>
            <person name="Goodwin S."/>
            <person name="Spatafora J."/>
            <person name="Crous P."/>
            <person name="Grigoriev I."/>
        </authorList>
    </citation>
    <scope>NUCLEOTIDE SEQUENCE</scope>
    <source>
        <strain evidence="1">CBS 161.51</strain>
    </source>
</reference>
<organism evidence="1 2">
    <name type="scientific">Clathrospora elynae</name>
    <dbReference type="NCBI Taxonomy" id="706981"/>
    <lineage>
        <taxon>Eukaryota</taxon>
        <taxon>Fungi</taxon>
        <taxon>Dikarya</taxon>
        <taxon>Ascomycota</taxon>
        <taxon>Pezizomycotina</taxon>
        <taxon>Dothideomycetes</taxon>
        <taxon>Pleosporomycetidae</taxon>
        <taxon>Pleosporales</taxon>
        <taxon>Diademaceae</taxon>
        <taxon>Clathrospora</taxon>
    </lineage>
</organism>
<dbReference type="InterPro" id="IPR036388">
    <property type="entry name" value="WH-like_DNA-bd_sf"/>
</dbReference>
<evidence type="ECO:0000313" key="1">
    <source>
        <dbReference type="EMBL" id="KAF1938857.1"/>
    </source>
</evidence>
<dbReference type="OrthoDB" id="5151590at2759"/>